<dbReference type="Proteomes" id="UP000017984">
    <property type="component" value="Chromosome"/>
</dbReference>
<reference evidence="1 2" key="1">
    <citation type="journal article" date="2014" name="Genome Announc.">
        <title>Draft Genome Sequence of Streptomyces roseochromogenes subsp. oscitans DS 12.976, Producer of the Aminocoumarin Antibiotic Clorobiocin.</title>
        <authorList>
            <person name="Ruckert C."/>
            <person name="Kalinowski J."/>
            <person name="Heide L."/>
            <person name="Apel A.K."/>
        </authorList>
    </citation>
    <scope>NUCLEOTIDE SEQUENCE [LARGE SCALE GENOMIC DNA]</scope>
    <source>
        <strain evidence="1 2">DS 12.976</strain>
    </source>
</reference>
<dbReference type="EMBL" id="AWQX01000388">
    <property type="protein sequence ID" value="EST18709.1"/>
    <property type="molecule type" value="Genomic_DNA"/>
</dbReference>
<dbReference type="PATRIC" id="fig|1352936.5.peg.9247"/>
<keyword evidence="2" id="KW-1185">Reference proteome</keyword>
<gene>
    <name evidence="1" type="ORF">M878_44530</name>
</gene>
<proteinExistence type="predicted"/>
<sequence length="99" mass="11288">MVAVSTVPWHKSRQRPISVLDLPCAERTVGVEAALKLPNVMMLVVEDTCAQIAHEDWQHREPTCWHPQAHRCWRSEGRLLRAKKARLKELAAQCLDAPD</sequence>
<accession>V6JPF4</accession>
<protein>
    <submittedName>
        <fullName evidence="1">Uncharacterized protein</fullName>
    </submittedName>
</protein>
<evidence type="ECO:0000313" key="1">
    <source>
        <dbReference type="EMBL" id="EST18709.1"/>
    </source>
</evidence>
<dbReference type="HOGENOM" id="CLU_2318992_0_0_11"/>
<evidence type="ECO:0000313" key="2">
    <source>
        <dbReference type="Proteomes" id="UP000017984"/>
    </source>
</evidence>
<name>V6JPF4_STRRC</name>
<comment type="caution">
    <text evidence="1">The sequence shown here is derived from an EMBL/GenBank/DDBJ whole genome shotgun (WGS) entry which is preliminary data.</text>
</comment>
<organism evidence="1 2">
    <name type="scientific">Streptomyces roseochromogenus subsp. oscitans DS 12.976</name>
    <dbReference type="NCBI Taxonomy" id="1352936"/>
    <lineage>
        <taxon>Bacteria</taxon>
        <taxon>Bacillati</taxon>
        <taxon>Actinomycetota</taxon>
        <taxon>Actinomycetes</taxon>
        <taxon>Kitasatosporales</taxon>
        <taxon>Streptomycetaceae</taxon>
        <taxon>Streptomyces</taxon>
    </lineage>
</organism>
<dbReference type="AlphaFoldDB" id="V6JPF4"/>